<feature type="compositionally biased region" description="Basic and acidic residues" evidence="1">
    <location>
        <begin position="41"/>
        <end position="55"/>
    </location>
</feature>
<feature type="domain" description="KATNIP" evidence="2">
    <location>
        <begin position="192"/>
        <end position="334"/>
    </location>
</feature>
<feature type="region of interest" description="Disordered" evidence="1">
    <location>
        <begin position="536"/>
        <end position="577"/>
    </location>
</feature>
<reference evidence="3" key="4">
    <citation type="submission" date="2025-09" db="UniProtKB">
        <authorList>
            <consortium name="Ensembl"/>
        </authorList>
    </citation>
    <scope>IDENTIFICATION</scope>
</reference>
<feature type="compositionally biased region" description="Polar residues" evidence="1">
    <location>
        <begin position="481"/>
        <end position="496"/>
    </location>
</feature>
<evidence type="ECO:0000256" key="1">
    <source>
        <dbReference type="SAM" id="MobiDB-lite"/>
    </source>
</evidence>
<dbReference type="InterPro" id="IPR026704">
    <property type="entry name" value="KATNIP"/>
</dbReference>
<reference evidence="4" key="2">
    <citation type="submission" date="2023-03" db="EMBL/GenBank/DDBJ databases">
        <authorList>
            <consortium name="Wellcome Sanger Institute Data Sharing"/>
        </authorList>
    </citation>
    <scope>NUCLEOTIDE SEQUENCE [LARGE SCALE GENOMIC DNA]</scope>
</reference>
<reference evidence="3 4" key="1">
    <citation type="submission" date="2018-05" db="EMBL/GenBank/DDBJ databases">
        <authorList>
            <person name="Datahose"/>
        </authorList>
    </citation>
    <scope>NUCLEOTIDE SEQUENCE</scope>
</reference>
<dbReference type="Ensembl" id="ENSACLT00000092238.1">
    <property type="protein sequence ID" value="ENSACLP00000066220.1"/>
    <property type="gene ID" value="ENSACLG00000012968.2"/>
</dbReference>
<dbReference type="Pfam" id="PF14652">
    <property type="entry name" value="DUF4457"/>
    <property type="match status" value="4"/>
</dbReference>
<keyword evidence="4" id="KW-1185">Reference proteome</keyword>
<dbReference type="InterPro" id="IPR027859">
    <property type="entry name" value="KATNIP_dom"/>
</dbReference>
<accession>A0AAX7UBE7</accession>
<feature type="domain" description="KATNIP" evidence="2">
    <location>
        <begin position="671"/>
        <end position="832"/>
    </location>
</feature>
<feature type="compositionally biased region" description="Low complexity" evidence="1">
    <location>
        <begin position="554"/>
        <end position="568"/>
    </location>
</feature>
<dbReference type="Proteomes" id="UP000265100">
    <property type="component" value="Chromosome 8"/>
</dbReference>
<feature type="compositionally biased region" description="Low complexity" evidence="1">
    <location>
        <begin position="623"/>
        <end position="635"/>
    </location>
</feature>
<feature type="region of interest" description="Disordered" evidence="1">
    <location>
        <begin position="41"/>
        <end position="70"/>
    </location>
</feature>
<feature type="compositionally biased region" description="Low complexity" evidence="1">
    <location>
        <begin position="406"/>
        <end position="417"/>
    </location>
</feature>
<feature type="region of interest" description="Disordered" evidence="1">
    <location>
        <begin position="389"/>
        <end position="500"/>
    </location>
</feature>
<feature type="domain" description="KATNIP" evidence="2">
    <location>
        <begin position="907"/>
        <end position="1058"/>
    </location>
</feature>
<feature type="domain" description="KATNIP" evidence="2">
    <location>
        <begin position="1065"/>
        <end position="1200"/>
    </location>
</feature>
<protein>
    <recommendedName>
        <fullName evidence="2">KATNIP domain-containing protein</fullName>
    </recommendedName>
</protein>
<evidence type="ECO:0000259" key="2">
    <source>
        <dbReference type="Pfam" id="PF14652"/>
    </source>
</evidence>
<gene>
    <name evidence="3" type="primary">KATNIP</name>
</gene>
<dbReference type="PANTHER" id="PTHR21534:SF0">
    <property type="entry name" value="KATANIN-INTERACTING PROTEIN"/>
    <property type="match status" value="1"/>
</dbReference>
<evidence type="ECO:0000313" key="4">
    <source>
        <dbReference type="Proteomes" id="UP000265100"/>
    </source>
</evidence>
<dbReference type="GeneTree" id="ENSGT00390000004566"/>
<reference evidence="3" key="3">
    <citation type="submission" date="2025-08" db="UniProtKB">
        <authorList>
            <consortium name="Ensembl"/>
        </authorList>
    </citation>
    <scope>IDENTIFICATION</scope>
</reference>
<feature type="region of interest" description="Disordered" evidence="1">
    <location>
        <begin position="1258"/>
        <end position="1286"/>
    </location>
</feature>
<dbReference type="PANTHER" id="PTHR21534">
    <property type="entry name" value="KATANIN-INTERACTING PROTEIN"/>
    <property type="match status" value="1"/>
</dbReference>
<sequence>RLKVKDPKEIELERLEQGFSIYLNGANAEASRKQAKDVCRSAHQLTEDGSKLEQTHRKRSHTAPGKVQRKEWVQDPVKIRTEDGPSLLISPTKRYSDDFEPYESIDMEVESRVERPLSANRKSSVEDRDPEEVAIRVRQAIQRENNPVQSAELFSRHTVCLSHTSLLTSVITSHFHLQSSPEYTPALYVTMEILSNWGNALQVGLTELQFFCLRNKKLYVSPHDLDIRNADFPGNLGALVNGKTTKDRHMWTCPFHPPIQLYFIIRNTERSPDFGISCIKIWNYNRSFNELDVGARHIKLYLNSTLVFEGELEKGCGNQVFDYSTTIDLQDCQVSDSVFSSPVASGHSLRGATPLCYEDSKGGEGSISQRYQSLNALSDTAGQNVVDMQEKSHTPLPPITASVGVSSSTRHSIQRSSFDLSASEETHSLRQQVEQSAPMEQTVTTQPSSSRVAPQWLQPLNRGAPEGCETSRERPRWLVPQHSSELKQPSASSSSMLPELPCNPGRVCRGAERTANGVQWKADSLDLSCDLLEEVGEQRSDRPISGRRSSFRNSTASVSASRRQSSSRARLHSQQDDTLMESWDSLTKFNQCQRGRISNMAFEGDIFDEFLQRQGCGPPTVPPISSSSPRSPLSSLTTQGTLCEGPDDDPSMEREDEFEIPVLPQGQRLVINILSTWGDRHYVGLNGLEVFSSSGEPLRPVHIHADPPDINILPAYGKDPRVVTNLIDGINRTQDDMHLWLAPFTPGCSHTIFMDFAVPHKVAMIRVWNYNKSRIHSFRGVKEVEMLLDGRCIFRGEIAKASGTLSGGLDQFGDTILFTTDDEILEAMSRYDETFLSEGESPESMVYEEELQRPRTADGEGEERPFTQAGFREEDLTLKLQLNSTMSQSEESLELIPGMHTGKCLRLEMTLTWGDPHYMGLTGLEIVGKDGETLPLDLSMIAASPRDLNDLPDYGHDLRTLDKLIDGHNITTDDQHMWLIPFSYGESHTLTITFSKAQTIAGLRFWNYNKSPEDSYRGVKLIHLFLDDVPVSPTEGLLIRKGPGNCHFDFAQEILFVDFLQTPADNGIIFQLQLLTTWGDPYYIGLNGLEFYNQNHEKISLSDNNIAAFPDSVNVLDNVSGDVRTPDKLIDGVNCTHDGRHMWLAPVLPGLVNRVYVIFDHPVTVSMIKLWNYSKTPQRGVKEFGLLVDDLLVYNGILDCVSQVTRGILPTCDPVVPYHTILFTDDVYITHRERNTVISNYVEDQDVKMTNENQIVHHNKKKQTADPALRPKTCMTDGGKHGRRRY</sequence>
<organism evidence="3 4">
    <name type="scientific">Astatotilapia calliptera</name>
    <name type="common">Eastern happy</name>
    <name type="synonym">Chromis callipterus</name>
    <dbReference type="NCBI Taxonomy" id="8154"/>
    <lineage>
        <taxon>Eukaryota</taxon>
        <taxon>Metazoa</taxon>
        <taxon>Chordata</taxon>
        <taxon>Craniata</taxon>
        <taxon>Vertebrata</taxon>
        <taxon>Euteleostomi</taxon>
        <taxon>Actinopterygii</taxon>
        <taxon>Neopterygii</taxon>
        <taxon>Teleostei</taxon>
        <taxon>Neoteleostei</taxon>
        <taxon>Acanthomorphata</taxon>
        <taxon>Ovalentaria</taxon>
        <taxon>Cichlomorphae</taxon>
        <taxon>Cichliformes</taxon>
        <taxon>Cichlidae</taxon>
        <taxon>African cichlids</taxon>
        <taxon>Pseudocrenilabrinae</taxon>
        <taxon>Haplochromini</taxon>
        <taxon>Astatotilapia</taxon>
    </lineage>
</organism>
<feature type="region of interest" description="Disordered" evidence="1">
    <location>
        <begin position="617"/>
        <end position="653"/>
    </location>
</feature>
<evidence type="ECO:0000313" key="3">
    <source>
        <dbReference type="Ensembl" id="ENSACLP00000066220.1"/>
    </source>
</evidence>
<proteinExistence type="predicted"/>
<name>A0AAX7UBE7_ASTCA</name>
<feature type="compositionally biased region" description="Polar residues" evidence="1">
    <location>
        <begin position="429"/>
        <end position="452"/>
    </location>
</feature>